<feature type="domain" description="Rv3660c-like CheY-like N-terminal" evidence="2">
    <location>
        <begin position="39"/>
        <end position="143"/>
    </location>
</feature>
<organism evidence="3 4">
    <name type="scientific">Nocardioides bruguierae</name>
    <dbReference type="NCBI Taxonomy" id="2945102"/>
    <lineage>
        <taxon>Bacteria</taxon>
        <taxon>Bacillati</taxon>
        <taxon>Actinomycetota</taxon>
        <taxon>Actinomycetes</taxon>
        <taxon>Propionibacteriales</taxon>
        <taxon>Nocardioidaceae</taxon>
        <taxon>Nocardioides</taxon>
    </lineage>
</organism>
<proteinExistence type="predicted"/>
<dbReference type="GO" id="GO:0016887">
    <property type="term" value="F:ATP hydrolysis activity"/>
    <property type="evidence" value="ECO:0007669"/>
    <property type="project" value="TreeGrafter"/>
</dbReference>
<keyword evidence="4" id="KW-1185">Reference proteome</keyword>
<evidence type="ECO:0000256" key="1">
    <source>
        <dbReference type="SAM" id="MobiDB-lite"/>
    </source>
</evidence>
<dbReference type="RefSeq" id="WP_250827293.1">
    <property type="nucleotide sequence ID" value="NZ_JAMOIL010000011.1"/>
</dbReference>
<dbReference type="AlphaFoldDB" id="A0A9X2D7C5"/>
<evidence type="ECO:0000313" key="3">
    <source>
        <dbReference type="EMBL" id="MCM0620743.1"/>
    </source>
</evidence>
<reference evidence="3" key="1">
    <citation type="submission" date="2022-05" db="EMBL/GenBank/DDBJ databases">
        <authorList>
            <person name="Tuo L."/>
        </authorList>
    </citation>
    <scope>NUCLEOTIDE SEQUENCE</scope>
    <source>
        <strain evidence="3">BSK12Z-4</strain>
    </source>
</reference>
<evidence type="ECO:0000313" key="4">
    <source>
        <dbReference type="Proteomes" id="UP001139485"/>
    </source>
</evidence>
<accession>A0A9X2D7C5</accession>
<dbReference type="Gene3D" id="3.40.50.300">
    <property type="entry name" value="P-loop containing nucleotide triphosphate hydrolases"/>
    <property type="match status" value="1"/>
</dbReference>
<protein>
    <submittedName>
        <fullName evidence="3">Septum site determining protein</fullName>
    </submittedName>
</protein>
<comment type="caution">
    <text evidence="3">The sequence shown here is derived from an EMBL/GenBank/DDBJ whole genome shotgun (WGS) entry which is preliminary data.</text>
</comment>
<feature type="region of interest" description="Disordered" evidence="1">
    <location>
        <begin position="1"/>
        <end position="23"/>
    </location>
</feature>
<dbReference type="GO" id="GO:0051782">
    <property type="term" value="P:negative regulation of cell division"/>
    <property type="evidence" value="ECO:0007669"/>
    <property type="project" value="TreeGrafter"/>
</dbReference>
<dbReference type="Pfam" id="PF26563">
    <property type="entry name" value="Rv3660c_N"/>
    <property type="match status" value="1"/>
</dbReference>
<dbReference type="EMBL" id="JAMOIL010000011">
    <property type="protein sequence ID" value="MCM0620743.1"/>
    <property type="molecule type" value="Genomic_DNA"/>
</dbReference>
<dbReference type="PANTHER" id="PTHR43384:SF11">
    <property type="entry name" value="SEPTUM SITE DETERMINING PROTEIN"/>
    <property type="match status" value="1"/>
</dbReference>
<dbReference type="NCBIfam" id="TIGR03815">
    <property type="entry name" value="CpaE_hom_Actino"/>
    <property type="match status" value="1"/>
</dbReference>
<sequence>MDLTPADSLSSDSLSSESLSADALPPDVSAASPVLLASRDPALVAEVGRLAAAAGVAVHLVEDAGAALRAWEDCPLVLLGADLLEELTVLRPRRRPGLHVLARVDLLEGCYRWALDLGATSAVPVPDQDAALARLLADVGEQSSPGRVVGVVAGSGGAGATTLACGLAQVGADAGAALVVDADPVGPGTDRVLGLEHADGVRWEDLAGTDGRLGARSLREAVPHRGTLGTLSFAGSLAGRRGASRRQGPDAPRPALLREVVDAARRGHDLVVVDLPRHGLDPDLVGRCDLVVVVLRPDLLGAAAAARVAATCRAVAPTAGLLRGRADDEAALVAAVGVPVLARTGEQRGVAESVDLGLGPVRNRRGTLGRACREVLDRLALGGVPQRRGDAGGRAA</sequence>
<evidence type="ECO:0000259" key="2">
    <source>
        <dbReference type="Pfam" id="PF26563"/>
    </source>
</evidence>
<dbReference type="Proteomes" id="UP001139485">
    <property type="component" value="Unassembled WGS sequence"/>
</dbReference>
<dbReference type="GO" id="GO:0009898">
    <property type="term" value="C:cytoplasmic side of plasma membrane"/>
    <property type="evidence" value="ECO:0007669"/>
    <property type="project" value="TreeGrafter"/>
</dbReference>
<dbReference type="GO" id="GO:0005524">
    <property type="term" value="F:ATP binding"/>
    <property type="evidence" value="ECO:0007669"/>
    <property type="project" value="TreeGrafter"/>
</dbReference>
<gene>
    <name evidence="3" type="ORF">M8330_10615</name>
</gene>
<name>A0A9X2D7C5_9ACTN</name>
<dbReference type="PANTHER" id="PTHR43384">
    <property type="entry name" value="SEPTUM SITE-DETERMINING PROTEIN MIND HOMOLOG, CHLOROPLASTIC-RELATED"/>
    <property type="match status" value="1"/>
</dbReference>
<dbReference type="InterPro" id="IPR027417">
    <property type="entry name" value="P-loop_NTPase"/>
</dbReference>
<dbReference type="SUPFAM" id="SSF52540">
    <property type="entry name" value="P-loop containing nucleoside triphosphate hydrolases"/>
    <property type="match status" value="1"/>
</dbReference>
<dbReference type="InterPro" id="IPR059050">
    <property type="entry name" value="Rv3660c_N"/>
</dbReference>
<dbReference type="InterPro" id="IPR022521">
    <property type="entry name" value="Rv3660c"/>
</dbReference>
<dbReference type="GO" id="GO:0005829">
    <property type="term" value="C:cytosol"/>
    <property type="evidence" value="ECO:0007669"/>
    <property type="project" value="TreeGrafter"/>
</dbReference>
<dbReference type="InterPro" id="IPR050625">
    <property type="entry name" value="ParA/MinD_ATPase"/>
</dbReference>